<dbReference type="EC" id="2.7.7.18" evidence="10"/>
<dbReference type="Gene3D" id="3.40.50.620">
    <property type="entry name" value="HUPs"/>
    <property type="match status" value="1"/>
</dbReference>
<dbReference type="CDD" id="cd02165">
    <property type="entry name" value="NMNAT"/>
    <property type="match status" value="1"/>
</dbReference>
<dbReference type="AlphaFoldDB" id="A0A926ENC9"/>
<dbReference type="PANTHER" id="PTHR12039:SF0">
    <property type="entry name" value="NICOTINAMIDE-NUCLEOTIDE ADENYLYLTRANSFERASE"/>
    <property type="match status" value="1"/>
</dbReference>
<evidence type="ECO:0000256" key="9">
    <source>
        <dbReference type="ARBA" id="ARBA00048721"/>
    </source>
</evidence>
<evidence type="ECO:0000256" key="10">
    <source>
        <dbReference type="HAMAP-Rule" id="MF_00244"/>
    </source>
</evidence>
<keyword evidence="3 10" id="KW-0662">Pyridine nucleotide biosynthesis</keyword>
<evidence type="ECO:0000256" key="5">
    <source>
        <dbReference type="ARBA" id="ARBA00022695"/>
    </source>
</evidence>
<dbReference type="RefSeq" id="WP_249334613.1">
    <property type="nucleotide sequence ID" value="NZ_JACRSY010000064.1"/>
</dbReference>
<dbReference type="PANTHER" id="PTHR12039">
    <property type="entry name" value="NICOTINAMIDE MONONUCLEOTIDE ADENYLYLTRANSFERASE"/>
    <property type="match status" value="1"/>
</dbReference>
<evidence type="ECO:0000313" key="12">
    <source>
        <dbReference type="EMBL" id="MBC8581610.1"/>
    </source>
</evidence>
<dbReference type="InterPro" id="IPR051182">
    <property type="entry name" value="Euk_NMN_adenylyltrnsfrase"/>
</dbReference>
<feature type="domain" description="Cytidyltransferase-like" evidence="11">
    <location>
        <begin position="10"/>
        <end position="176"/>
    </location>
</feature>
<evidence type="ECO:0000256" key="8">
    <source>
        <dbReference type="ARBA" id="ARBA00023027"/>
    </source>
</evidence>
<evidence type="ECO:0000256" key="3">
    <source>
        <dbReference type="ARBA" id="ARBA00022642"/>
    </source>
</evidence>
<comment type="function">
    <text evidence="1 10">Catalyzes the reversible adenylation of nicotinate mononucleotide (NaMN) to nicotinic acid adenine dinucleotide (NaAD).</text>
</comment>
<dbReference type="InterPro" id="IPR004821">
    <property type="entry name" value="Cyt_trans-like"/>
</dbReference>
<comment type="pathway">
    <text evidence="2 10">Cofactor biosynthesis; NAD(+) biosynthesis; deamido-NAD(+) from nicotinate D-ribonucleotide: step 1/1.</text>
</comment>
<protein>
    <recommendedName>
        <fullName evidence="10">Probable nicotinate-nucleotide adenylyltransferase</fullName>
        <ecNumber evidence="10">2.7.7.18</ecNumber>
    </recommendedName>
    <alternativeName>
        <fullName evidence="10">Deamido-NAD(+) diphosphorylase</fullName>
    </alternativeName>
    <alternativeName>
        <fullName evidence="10">Deamido-NAD(+) pyrophosphorylase</fullName>
    </alternativeName>
    <alternativeName>
        <fullName evidence="10">Nicotinate mononucleotide adenylyltransferase</fullName>
        <shortName evidence="10">NaMN adenylyltransferase</shortName>
    </alternativeName>
</protein>
<dbReference type="EMBL" id="JACRSY010000064">
    <property type="protein sequence ID" value="MBC8581610.1"/>
    <property type="molecule type" value="Genomic_DNA"/>
</dbReference>
<keyword evidence="8 10" id="KW-0520">NAD</keyword>
<comment type="similarity">
    <text evidence="10">Belongs to the NadD family.</text>
</comment>
<dbReference type="SUPFAM" id="SSF52374">
    <property type="entry name" value="Nucleotidylyl transferase"/>
    <property type="match status" value="1"/>
</dbReference>
<dbReference type="InterPro" id="IPR014729">
    <property type="entry name" value="Rossmann-like_a/b/a_fold"/>
</dbReference>
<name>A0A926ENC9_9FIRM</name>
<evidence type="ECO:0000313" key="13">
    <source>
        <dbReference type="Proteomes" id="UP000655830"/>
    </source>
</evidence>
<dbReference type="Pfam" id="PF01467">
    <property type="entry name" value="CTP_transf_like"/>
    <property type="match status" value="1"/>
</dbReference>
<dbReference type="GO" id="GO:0005524">
    <property type="term" value="F:ATP binding"/>
    <property type="evidence" value="ECO:0007669"/>
    <property type="project" value="UniProtKB-KW"/>
</dbReference>
<gene>
    <name evidence="10 12" type="primary">nadD</name>
    <name evidence="12" type="ORF">H8718_19170</name>
</gene>
<keyword evidence="4 10" id="KW-0808">Transferase</keyword>
<evidence type="ECO:0000259" key="11">
    <source>
        <dbReference type="Pfam" id="PF01467"/>
    </source>
</evidence>
<evidence type="ECO:0000256" key="1">
    <source>
        <dbReference type="ARBA" id="ARBA00002324"/>
    </source>
</evidence>
<proteinExistence type="inferred from homology"/>
<reference evidence="12" key="1">
    <citation type="submission" date="2020-08" db="EMBL/GenBank/DDBJ databases">
        <title>Genome public.</title>
        <authorList>
            <person name="Liu C."/>
            <person name="Sun Q."/>
        </authorList>
    </citation>
    <scope>NUCLEOTIDE SEQUENCE</scope>
    <source>
        <strain evidence="12">NSJ-12</strain>
    </source>
</reference>
<evidence type="ECO:0000256" key="6">
    <source>
        <dbReference type="ARBA" id="ARBA00022741"/>
    </source>
</evidence>
<dbReference type="GO" id="GO:0009435">
    <property type="term" value="P:NAD+ biosynthetic process"/>
    <property type="evidence" value="ECO:0007669"/>
    <property type="project" value="UniProtKB-UniRule"/>
</dbReference>
<dbReference type="HAMAP" id="MF_00244">
    <property type="entry name" value="NaMN_adenylyltr"/>
    <property type="match status" value="1"/>
</dbReference>
<comment type="caution">
    <text evidence="12">The sequence shown here is derived from an EMBL/GenBank/DDBJ whole genome shotgun (WGS) entry which is preliminary data.</text>
</comment>
<dbReference type="GO" id="GO:0004515">
    <property type="term" value="F:nicotinate-nucleotide adenylyltransferase activity"/>
    <property type="evidence" value="ECO:0007669"/>
    <property type="project" value="UniProtKB-UniRule"/>
</dbReference>
<keyword evidence="5 10" id="KW-0548">Nucleotidyltransferase</keyword>
<organism evidence="12 13">
    <name type="scientific">Zhenhengia yiwuensis</name>
    <dbReference type="NCBI Taxonomy" id="2763666"/>
    <lineage>
        <taxon>Bacteria</taxon>
        <taxon>Bacillati</taxon>
        <taxon>Bacillota</taxon>
        <taxon>Clostridia</taxon>
        <taxon>Lachnospirales</taxon>
        <taxon>Lachnospiraceae</taxon>
        <taxon>Zhenhengia</taxon>
    </lineage>
</organism>
<dbReference type="Proteomes" id="UP000655830">
    <property type="component" value="Unassembled WGS sequence"/>
</dbReference>
<accession>A0A926ENC9</accession>
<evidence type="ECO:0000256" key="2">
    <source>
        <dbReference type="ARBA" id="ARBA00005019"/>
    </source>
</evidence>
<evidence type="ECO:0000256" key="4">
    <source>
        <dbReference type="ARBA" id="ARBA00022679"/>
    </source>
</evidence>
<dbReference type="NCBIfam" id="TIGR00482">
    <property type="entry name" value="nicotinate (nicotinamide) nucleotide adenylyltransferase"/>
    <property type="match status" value="1"/>
</dbReference>
<dbReference type="GO" id="GO:0000309">
    <property type="term" value="F:nicotinamide-nucleotide adenylyltransferase activity"/>
    <property type="evidence" value="ECO:0007669"/>
    <property type="project" value="TreeGrafter"/>
</dbReference>
<keyword evidence="13" id="KW-1185">Reference proteome</keyword>
<comment type="catalytic activity">
    <reaction evidence="9 10">
        <text>nicotinate beta-D-ribonucleotide + ATP + H(+) = deamido-NAD(+) + diphosphate</text>
        <dbReference type="Rhea" id="RHEA:22860"/>
        <dbReference type="ChEBI" id="CHEBI:15378"/>
        <dbReference type="ChEBI" id="CHEBI:30616"/>
        <dbReference type="ChEBI" id="CHEBI:33019"/>
        <dbReference type="ChEBI" id="CHEBI:57502"/>
        <dbReference type="ChEBI" id="CHEBI:58437"/>
        <dbReference type="EC" id="2.7.7.18"/>
    </reaction>
</comment>
<keyword evidence="6 10" id="KW-0547">Nucleotide-binding</keyword>
<evidence type="ECO:0000256" key="7">
    <source>
        <dbReference type="ARBA" id="ARBA00022840"/>
    </source>
</evidence>
<keyword evidence="7 10" id="KW-0067">ATP-binding</keyword>
<dbReference type="InterPro" id="IPR005248">
    <property type="entry name" value="NadD/NMNAT"/>
</dbReference>
<sequence length="218" mass="25431">MKSIEKVLVIFGGSFNPPTNSHFSLAEQIYCSFDEVEKVIFMPVSDAYPKKDLLEAKYRVKMLELVCKLNPHFEVSTLEVDSPVLLSSIDTLRRMQKAYEDHKIWLVLGTDNLKVMTSWTCYKEILEGFRCLVLEREDDILEHIIEQDTLLKPYKDRFIKMKESIHSDESATLLRQKLREGKSIRYMLPDEAYFYIIEKGLYTVVPTSHNKIGNNNIL</sequence>